<reference evidence="5 6" key="1">
    <citation type="submission" date="2020-07" db="EMBL/GenBank/DDBJ databases">
        <title>Stappia sp., F7233, whole genome shotgun sequencing project.</title>
        <authorList>
            <person name="Jiang S."/>
            <person name="Liu Z.W."/>
            <person name="Du Z.J."/>
        </authorList>
    </citation>
    <scope>NUCLEOTIDE SEQUENCE [LARGE SCALE GENOMIC DNA]</scope>
    <source>
        <strain evidence="5 6">F7233</strain>
    </source>
</reference>
<protein>
    <submittedName>
        <fullName evidence="5">LuxR family transcriptional regulator</fullName>
    </submittedName>
</protein>
<evidence type="ECO:0000313" key="5">
    <source>
        <dbReference type="EMBL" id="MBA5775544.1"/>
    </source>
</evidence>
<dbReference type="SUPFAM" id="SSF75516">
    <property type="entry name" value="Pheromone-binding domain of LuxR-like quorum-sensing transcription factors"/>
    <property type="match status" value="1"/>
</dbReference>
<keyword evidence="3" id="KW-0804">Transcription</keyword>
<keyword evidence="2" id="KW-0238">DNA-binding</keyword>
<dbReference type="RefSeq" id="WP_182161086.1">
    <property type="nucleotide sequence ID" value="NZ_JACFXV010000006.1"/>
</dbReference>
<dbReference type="InterPro" id="IPR036693">
    <property type="entry name" value="TF_LuxR_autoind-bd_dom_sf"/>
</dbReference>
<dbReference type="PROSITE" id="PS00622">
    <property type="entry name" value="HTH_LUXR_1"/>
    <property type="match status" value="1"/>
</dbReference>
<dbReference type="Pfam" id="PF03472">
    <property type="entry name" value="Autoind_bind"/>
    <property type="match status" value="1"/>
</dbReference>
<dbReference type="Gene3D" id="3.30.450.80">
    <property type="entry name" value="Transcription factor LuxR-like, autoinducer-binding domain"/>
    <property type="match status" value="1"/>
</dbReference>
<evidence type="ECO:0000256" key="1">
    <source>
        <dbReference type="ARBA" id="ARBA00023015"/>
    </source>
</evidence>
<dbReference type="SMART" id="SM00421">
    <property type="entry name" value="HTH_LUXR"/>
    <property type="match status" value="1"/>
</dbReference>
<dbReference type="PANTHER" id="PTHR44688">
    <property type="entry name" value="DNA-BINDING TRANSCRIPTIONAL ACTIVATOR DEVR_DOSR"/>
    <property type="match status" value="1"/>
</dbReference>
<dbReference type="PRINTS" id="PR00038">
    <property type="entry name" value="HTHLUXR"/>
</dbReference>
<evidence type="ECO:0000256" key="2">
    <source>
        <dbReference type="ARBA" id="ARBA00023125"/>
    </source>
</evidence>
<dbReference type="PANTHER" id="PTHR44688:SF16">
    <property type="entry name" value="DNA-BINDING TRANSCRIPTIONAL ACTIVATOR DEVR_DOSR"/>
    <property type="match status" value="1"/>
</dbReference>
<sequence length="243" mass="27611">MKQNELFDVLQAAEKIDQATNVDEILGTLCTCLKHYGFYACLITQLPLTHELRWQEYILANCWPREWYERYNATGHFRHDPCVAYCRRTADPFLWSEVSRKNLEAPARLVMNEASEFGLRQGICVPIHAPFSPPTVVTVSGEIADLVPATRHIVCLLARQALQAISRLRSGSGKSSKPMLSEREREVLRWVADGKTAWEISRILSLSEHTVLTHQRNAKLKLDAANNVHAVVKAFLRHEIQPG</sequence>
<keyword evidence="1" id="KW-0805">Transcription regulation</keyword>
<dbReference type="InterPro" id="IPR036388">
    <property type="entry name" value="WH-like_DNA-bd_sf"/>
</dbReference>
<dbReference type="Gene3D" id="1.10.10.10">
    <property type="entry name" value="Winged helix-like DNA-binding domain superfamily/Winged helix DNA-binding domain"/>
    <property type="match status" value="1"/>
</dbReference>
<evidence type="ECO:0000259" key="4">
    <source>
        <dbReference type="PROSITE" id="PS50043"/>
    </source>
</evidence>
<evidence type="ECO:0000256" key="3">
    <source>
        <dbReference type="ARBA" id="ARBA00023163"/>
    </source>
</evidence>
<evidence type="ECO:0000313" key="6">
    <source>
        <dbReference type="Proteomes" id="UP000541109"/>
    </source>
</evidence>
<name>A0A839A920_9HYPH</name>
<dbReference type="CDD" id="cd06170">
    <property type="entry name" value="LuxR_C_like"/>
    <property type="match status" value="1"/>
</dbReference>
<dbReference type="EMBL" id="JACFXV010000006">
    <property type="protein sequence ID" value="MBA5775544.1"/>
    <property type="molecule type" value="Genomic_DNA"/>
</dbReference>
<dbReference type="PROSITE" id="PS50043">
    <property type="entry name" value="HTH_LUXR_2"/>
    <property type="match status" value="1"/>
</dbReference>
<dbReference type="AlphaFoldDB" id="A0A839A920"/>
<accession>A0A839A920</accession>
<dbReference type="SUPFAM" id="SSF46894">
    <property type="entry name" value="C-terminal effector domain of the bipartite response regulators"/>
    <property type="match status" value="1"/>
</dbReference>
<dbReference type="Pfam" id="PF00196">
    <property type="entry name" value="GerE"/>
    <property type="match status" value="1"/>
</dbReference>
<feature type="domain" description="HTH luxR-type" evidence="4">
    <location>
        <begin position="173"/>
        <end position="238"/>
    </location>
</feature>
<dbReference type="InterPro" id="IPR000792">
    <property type="entry name" value="Tscrpt_reg_LuxR_C"/>
</dbReference>
<dbReference type="InterPro" id="IPR005143">
    <property type="entry name" value="TF_LuxR_autoind-bd_dom"/>
</dbReference>
<dbReference type="InterPro" id="IPR016032">
    <property type="entry name" value="Sig_transdc_resp-reg_C-effctor"/>
</dbReference>
<dbReference type="GO" id="GO:0006355">
    <property type="term" value="P:regulation of DNA-templated transcription"/>
    <property type="evidence" value="ECO:0007669"/>
    <property type="project" value="InterPro"/>
</dbReference>
<proteinExistence type="predicted"/>
<comment type="caution">
    <text evidence="5">The sequence shown here is derived from an EMBL/GenBank/DDBJ whole genome shotgun (WGS) entry which is preliminary data.</text>
</comment>
<dbReference type="GO" id="GO:0003677">
    <property type="term" value="F:DNA binding"/>
    <property type="evidence" value="ECO:0007669"/>
    <property type="project" value="UniProtKB-KW"/>
</dbReference>
<keyword evidence="6" id="KW-1185">Reference proteome</keyword>
<gene>
    <name evidence="5" type="ORF">H2509_00215</name>
</gene>
<organism evidence="5 6">
    <name type="scientific">Stappia albiluteola</name>
    <dbReference type="NCBI Taxonomy" id="2758565"/>
    <lineage>
        <taxon>Bacteria</taxon>
        <taxon>Pseudomonadati</taxon>
        <taxon>Pseudomonadota</taxon>
        <taxon>Alphaproteobacteria</taxon>
        <taxon>Hyphomicrobiales</taxon>
        <taxon>Stappiaceae</taxon>
        <taxon>Stappia</taxon>
    </lineage>
</organism>
<dbReference type="Proteomes" id="UP000541109">
    <property type="component" value="Unassembled WGS sequence"/>
</dbReference>